<feature type="domain" description="YDG" evidence="1">
    <location>
        <begin position="23"/>
        <end position="97"/>
    </location>
</feature>
<evidence type="ECO:0000259" key="1">
    <source>
        <dbReference type="Pfam" id="PF18657"/>
    </source>
</evidence>
<dbReference type="EMBL" id="CADDTS010000025">
    <property type="protein sequence ID" value="CAB1213984.1"/>
    <property type="molecule type" value="Genomic_DNA"/>
</dbReference>
<dbReference type="Pfam" id="PF18657">
    <property type="entry name" value="YDG"/>
    <property type="match status" value="5"/>
</dbReference>
<proteinExistence type="predicted"/>
<protein>
    <recommendedName>
        <fullName evidence="1">YDG domain-containing protein</fullName>
    </recommendedName>
</protein>
<dbReference type="AlphaFoldDB" id="A0A811GE36"/>
<dbReference type="Proteomes" id="UP000489961">
    <property type="component" value="Unassembled WGS sequence"/>
</dbReference>
<evidence type="ECO:0000313" key="2">
    <source>
        <dbReference type="EMBL" id="CAB1213984.1"/>
    </source>
</evidence>
<feature type="domain" description="YDG" evidence="1">
    <location>
        <begin position="190"/>
        <end position="264"/>
    </location>
</feature>
<name>A0A811GE36_9GAMM</name>
<evidence type="ECO:0000313" key="3">
    <source>
        <dbReference type="Proteomes" id="UP000489961"/>
    </source>
</evidence>
<dbReference type="InterPro" id="IPR041248">
    <property type="entry name" value="YDG"/>
</dbReference>
<sequence length="502" mass="51752">MSGADAGNYVLASTTLTDTADITARTLTVNSDAQNRVYDGTTAVHVNLTDDRISNDNLTVTGSSSFADKNVGIDKTVTTYGLTLSGADAGNYVLASTPVTTKANITPATLTATMTAQNKVYDAGTSAIVSYGDDRITGDVVTVNGTANFSDKNVANGKVVTATGLRLSGADAGNYVLASTTLTDTADITARTLAVNSDAQNRVYDGTTAVHVNLTDDRISNDNLTVTGSSSFADKNVGIDKTVTTYGLTLSGADAGNYVLASTTVIDTADITKAKISQVSGITANNRVYDATTGADLNTSSAQFNGMVAGDQLAVVTASGQFDNKNVGTAKQVSISNISLNGADAHNYELVNTTAQTTADISQADISSISGIAANNRHYDGLTAASLNTDQAQFNGMVAGDQLSVATATGAFDDALPGQTKTVRISGLSLGGADAHNYRLLDTTALTTADIVLLTPAAYLQAIQFKRPRYLPETNNAINTINIELRQGGINTSGIQTLAGEH</sequence>
<accession>A0A811GE36</accession>
<comment type="caution">
    <text evidence="2">The sequence shown here is derived from an EMBL/GenBank/DDBJ whole genome shotgun (WGS) entry which is preliminary data.</text>
</comment>
<reference evidence="2 3" key="1">
    <citation type="submission" date="2020-02" db="EMBL/GenBank/DDBJ databases">
        <authorList>
            <person name="Chaudhuri R."/>
        </authorList>
    </citation>
    <scope>NUCLEOTIDE SEQUENCE [LARGE SCALE GENOMIC DNA]</scope>
    <source>
        <strain evidence="2">SFB21</strain>
    </source>
</reference>
<feature type="domain" description="YDG" evidence="1">
    <location>
        <begin position="106"/>
        <end position="181"/>
    </location>
</feature>
<organism evidence="2 3">
    <name type="scientific">Acinetobacter bouvetii</name>
    <dbReference type="NCBI Taxonomy" id="202951"/>
    <lineage>
        <taxon>Bacteria</taxon>
        <taxon>Pseudomonadati</taxon>
        <taxon>Pseudomonadota</taxon>
        <taxon>Gammaproteobacteria</taxon>
        <taxon>Moraxellales</taxon>
        <taxon>Moraxellaceae</taxon>
        <taxon>Acinetobacter</taxon>
    </lineage>
</organism>
<feature type="domain" description="YDG" evidence="1">
    <location>
        <begin position="369"/>
        <end position="444"/>
    </location>
</feature>
<feature type="domain" description="YDG" evidence="1">
    <location>
        <begin position="278"/>
        <end position="354"/>
    </location>
</feature>
<gene>
    <name evidence="2" type="ORF">SFB21_1385</name>
</gene>